<keyword evidence="6 10" id="KW-0547">Nucleotide-binding</keyword>
<keyword evidence="13" id="KW-1185">Reference proteome</keyword>
<dbReference type="InterPro" id="IPR000120">
    <property type="entry name" value="Amidase"/>
</dbReference>
<dbReference type="GO" id="GO:0005524">
    <property type="term" value="F:ATP binding"/>
    <property type="evidence" value="ECO:0007669"/>
    <property type="project" value="UniProtKB-KW"/>
</dbReference>
<evidence type="ECO:0000256" key="4">
    <source>
        <dbReference type="ARBA" id="ARBA00014428"/>
    </source>
</evidence>
<evidence type="ECO:0000256" key="2">
    <source>
        <dbReference type="ARBA" id="ARBA00011123"/>
    </source>
</evidence>
<dbReference type="Gene3D" id="3.90.1300.10">
    <property type="entry name" value="Amidase signature (AS) domain"/>
    <property type="match status" value="1"/>
</dbReference>
<dbReference type="GO" id="GO:0030956">
    <property type="term" value="C:glutamyl-tRNA(Gln) amidotransferase complex"/>
    <property type="evidence" value="ECO:0007669"/>
    <property type="project" value="InterPro"/>
</dbReference>
<dbReference type="PANTHER" id="PTHR11895">
    <property type="entry name" value="TRANSAMIDASE"/>
    <property type="match status" value="1"/>
</dbReference>
<feature type="domain" description="Amidase" evidence="11">
    <location>
        <begin position="26"/>
        <end position="473"/>
    </location>
</feature>
<keyword evidence="7 10" id="KW-0067">ATP-binding</keyword>
<sequence>MSDLTNLTVAQIRDGHRAGDFSAVEVAEAFNANVAGAKVLNAFIVETPDHAIAAAKQADADRAAGTLKPLSGVPIGMKDLFATHGVQTTAASHMLEGFVPRYESTVSQKLWDAGCGMLGKLNLDQFAMGSSNETSYFGNVISPWRRKDGGNAALAPGGSSGGSSAAIAARLCPAATGTDTGGSIRQPAAFTGISGIKPTYGRCSRWGIVAFASSLDQAGPMARDVRDCAILLETMAGFDPKDATSLDLPVPNWEAALSSDLKGKKVGIPKEYRLDGIDPDIDAMWDAGIAMLKDAGAEVVEISLPHTKYALPAYYIIAPAEASSNLARYDGVRYGLRDLPQGAGLQDMYAATRAEGFGPEVKRRIMIGTYVLSAGFYDAYYTQAQKVRTLIARDFNTAFESCDVILAPTAPSAAFGLGEKTADPLSMYLNDVFAVPASLAGLPAMSVPAALNREGLPLGLQIIGKAFDEQGVLNAGLAIEERAGFTARAEKWW</sequence>
<dbReference type="GO" id="GO:0050567">
    <property type="term" value="F:glutaminyl-tRNA synthase (glutamine-hydrolyzing) activity"/>
    <property type="evidence" value="ECO:0007669"/>
    <property type="project" value="UniProtKB-UniRule"/>
</dbReference>
<dbReference type="Pfam" id="PF01425">
    <property type="entry name" value="Amidase"/>
    <property type="match status" value="1"/>
</dbReference>
<dbReference type="GO" id="GO:0006412">
    <property type="term" value="P:translation"/>
    <property type="evidence" value="ECO:0007669"/>
    <property type="project" value="UniProtKB-UniRule"/>
</dbReference>
<comment type="function">
    <text evidence="10">Allows the formation of correctly charged Gln-tRNA(Gln) through the transamidation of misacylated Glu-tRNA(Gln) in organisms which lack glutaminyl-tRNA synthetase. The reaction takes place in the presence of glutamine and ATP through an activated gamma-phospho-Glu-tRNA(Gln).</text>
</comment>
<evidence type="ECO:0000256" key="8">
    <source>
        <dbReference type="ARBA" id="ARBA00022917"/>
    </source>
</evidence>
<dbReference type="AlphaFoldDB" id="A0A1T4ZQN4"/>
<dbReference type="InterPro" id="IPR036928">
    <property type="entry name" value="AS_sf"/>
</dbReference>
<dbReference type="EMBL" id="FUYP01000001">
    <property type="protein sequence ID" value="SKB25026.1"/>
    <property type="molecule type" value="Genomic_DNA"/>
</dbReference>
<keyword evidence="5 10" id="KW-0436">Ligase</keyword>
<evidence type="ECO:0000256" key="5">
    <source>
        <dbReference type="ARBA" id="ARBA00022598"/>
    </source>
</evidence>
<evidence type="ECO:0000256" key="10">
    <source>
        <dbReference type="HAMAP-Rule" id="MF_00120"/>
    </source>
</evidence>
<dbReference type="InterPro" id="IPR020556">
    <property type="entry name" value="Amidase_CS"/>
</dbReference>
<evidence type="ECO:0000256" key="3">
    <source>
        <dbReference type="ARBA" id="ARBA00012739"/>
    </source>
</evidence>
<evidence type="ECO:0000256" key="9">
    <source>
        <dbReference type="ARBA" id="ARBA00047407"/>
    </source>
</evidence>
<comment type="subunit">
    <text evidence="2 10">Heterotrimer of A, B and C subunits.</text>
</comment>
<comment type="similarity">
    <text evidence="1 10">Belongs to the amidase family. GatA subfamily.</text>
</comment>
<reference evidence="13" key="1">
    <citation type="submission" date="2017-02" db="EMBL/GenBank/DDBJ databases">
        <authorList>
            <person name="Varghese N."/>
            <person name="Submissions S."/>
        </authorList>
    </citation>
    <scope>NUCLEOTIDE SEQUENCE [LARGE SCALE GENOMIC DNA]</scope>
    <source>
        <strain evidence="13">R11H</strain>
    </source>
</reference>
<name>A0A1T4ZQN4_9SPHN</name>
<dbReference type="InterPro" id="IPR023631">
    <property type="entry name" value="Amidase_dom"/>
</dbReference>
<evidence type="ECO:0000313" key="12">
    <source>
        <dbReference type="EMBL" id="SKB25026.1"/>
    </source>
</evidence>
<feature type="active site" description="Charge relay system" evidence="10">
    <location>
        <position position="78"/>
    </location>
</feature>
<evidence type="ECO:0000313" key="13">
    <source>
        <dbReference type="Proteomes" id="UP000190044"/>
    </source>
</evidence>
<dbReference type="Proteomes" id="UP000190044">
    <property type="component" value="Unassembled WGS sequence"/>
</dbReference>
<evidence type="ECO:0000256" key="7">
    <source>
        <dbReference type="ARBA" id="ARBA00022840"/>
    </source>
</evidence>
<evidence type="ECO:0000256" key="6">
    <source>
        <dbReference type="ARBA" id="ARBA00022741"/>
    </source>
</evidence>
<accession>A0A1T4ZQN4</accession>
<dbReference type="InterPro" id="IPR004412">
    <property type="entry name" value="GatA"/>
</dbReference>
<dbReference type="EC" id="6.3.5.7" evidence="3 10"/>
<organism evidence="12 13">
    <name type="scientific">Sphingopyxis flava</name>
    <dbReference type="NCBI Taxonomy" id="1507287"/>
    <lineage>
        <taxon>Bacteria</taxon>
        <taxon>Pseudomonadati</taxon>
        <taxon>Pseudomonadota</taxon>
        <taxon>Alphaproteobacteria</taxon>
        <taxon>Sphingomonadales</taxon>
        <taxon>Sphingomonadaceae</taxon>
        <taxon>Sphingopyxis</taxon>
    </lineage>
</organism>
<feature type="active site" description="Charge relay system" evidence="10">
    <location>
        <position position="159"/>
    </location>
</feature>
<comment type="catalytic activity">
    <reaction evidence="9 10">
        <text>L-glutamyl-tRNA(Gln) + L-glutamine + ATP + H2O = L-glutaminyl-tRNA(Gln) + L-glutamate + ADP + phosphate + H(+)</text>
        <dbReference type="Rhea" id="RHEA:17521"/>
        <dbReference type="Rhea" id="RHEA-COMP:9681"/>
        <dbReference type="Rhea" id="RHEA-COMP:9684"/>
        <dbReference type="ChEBI" id="CHEBI:15377"/>
        <dbReference type="ChEBI" id="CHEBI:15378"/>
        <dbReference type="ChEBI" id="CHEBI:29985"/>
        <dbReference type="ChEBI" id="CHEBI:30616"/>
        <dbReference type="ChEBI" id="CHEBI:43474"/>
        <dbReference type="ChEBI" id="CHEBI:58359"/>
        <dbReference type="ChEBI" id="CHEBI:78520"/>
        <dbReference type="ChEBI" id="CHEBI:78521"/>
        <dbReference type="ChEBI" id="CHEBI:456216"/>
        <dbReference type="EC" id="6.3.5.7"/>
    </reaction>
</comment>
<dbReference type="NCBIfam" id="TIGR00132">
    <property type="entry name" value="gatA"/>
    <property type="match status" value="1"/>
</dbReference>
<dbReference type="OrthoDB" id="9811471at2"/>
<evidence type="ECO:0000259" key="11">
    <source>
        <dbReference type="Pfam" id="PF01425"/>
    </source>
</evidence>
<protein>
    <recommendedName>
        <fullName evidence="4 10">Glutamyl-tRNA(Gln) amidotransferase subunit A</fullName>
        <shortName evidence="10">Glu-ADT subunit A</shortName>
        <ecNumber evidence="3 10">6.3.5.7</ecNumber>
    </recommendedName>
</protein>
<dbReference type="HAMAP" id="MF_00120">
    <property type="entry name" value="GatA"/>
    <property type="match status" value="1"/>
</dbReference>
<proteinExistence type="inferred from homology"/>
<gene>
    <name evidence="10" type="primary">gatA</name>
    <name evidence="12" type="ORF">SAMN06295937_100112</name>
</gene>
<dbReference type="GO" id="GO:0016740">
    <property type="term" value="F:transferase activity"/>
    <property type="evidence" value="ECO:0007669"/>
    <property type="project" value="UniProtKB-KW"/>
</dbReference>
<dbReference type="PANTHER" id="PTHR11895:SF151">
    <property type="entry name" value="GLUTAMYL-TRNA(GLN) AMIDOTRANSFERASE SUBUNIT A"/>
    <property type="match status" value="1"/>
</dbReference>
<dbReference type="SUPFAM" id="SSF75304">
    <property type="entry name" value="Amidase signature (AS) enzymes"/>
    <property type="match status" value="1"/>
</dbReference>
<feature type="active site" description="Acyl-ester intermediate" evidence="10">
    <location>
        <position position="183"/>
    </location>
</feature>
<dbReference type="PROSITE" id="PS00571">
    <property type="entry name" value="AMIDASES"/>
    <property type="match status" value="1"/>
</dbReference>
<dbReference type="RefSeq" id="WP_079636585.1">
    <property type="nucleotide sequence ID" value="NZ_FUYP01000001.1"/>
</dbReference>
<keyword evidence="12" id="KW-0808">Transferase</keyword>
<keyword evidence="8 10" id="KW-0648">Protein biosynthesis</keyword>
<evidence type="ECO:0000256" key="1">
    <source>
        <dbReference type="ARBA" id="ARBA00008069"/>
    </source>
</evidence>